<name>A0ABS1VM05_9ACTN</name>
<protein>
    <submittedName>
        <fullName evidence="2">DUF1345 domain-containing protein</fullName>
    </submittedName>
</protein>
<evidence type="ECO:0000313" key="3">
    <source>
        <dbReference type="Proteomes" id="UP000598996"/>
    </source>
</evidence>
<sequence length="220" mass="24173">MPGTHPLRWWTRESSRQFLSLPFFLFGLLLPGDYLVKWIAGWDFYATAYLTLTWLTYRRRDPAVVRAIALASRRQTTTDRLLATAPEQFSQAAASVAMVTTVVAMPQARDLGTSPGLVLLVSIVAVVTCWLVLQTGFAIAYLGMYAQRGGLSFPGDAEPGIVDFAYFSVAVGTSFGTTDVEVTQTRIRRQVLVHGVSAFLFNTLILAVAVTILTTYISKP</sequence>
<feature type="transmembrane region" description="Helical" evidence="1">
    <location>
        <begin position="164"/>
        <end position="180"/>
    </location>
</feature>
<proteinExistence type="predicted"/>
<evidence type="ECO:0000256" key="1">
    <source>
        <dbReference type="SAM" id="Phobius"/>
    </source>
</evidence>
<accession>A0ABS1VM05</accession>
<reference evidence="2 3" key="1">
    <citation type="submission" date="2021-01" db="EMBL/GenBank/DDBJ databases">
        <title>Actinoplanes sp. nov. LDG1-01 isolated from lichen.</title>
        <authorList>
            <person name="Saeng-In P."/>
            <person name="Phongsopitanun W."/>
            <person name="Kanchanasin P."/>
            <person name="Yuki M."/>
            <person name="Kudo T."/>
            <person name="Ohkuma M."/>
            <person name="Tanasupawat S."/>
        </authorList>
    </citation>
    <scope>NUCLEOTIDE SEQUENCE [LARGE SCALE GENOMIC DNA]</scope>
    <source>
        <strain evidence="2 3">LDG1-01</strain>
    </source>
</reference>
<evidence type="ECO:0000313" key="2">
    <source>
        <dbReference type="EMBL" id="MBL7255757.1"/>
    </source>
</evidence>
<dbReference type="Pfam" id="PF07077">
    <property type="entry name" value="DUF1345"/>
    <property type="match status" value="1"/>
</dbReference>
<gene>
    <name evidence="2" type="ORF">JKJ07_15750</name>
</gene>
<feature type="transmembrane region" description="Helical" evidence="1">
    <location>
        <begin position="192"/>
        <end position="217"/>
    </location>
</feature>
<dbReference type="InterPro" id="IPR009781">
    <property type="entry name" value="DUF1345"/>
</dbReference>
<feature type="transmembrane region" description="Helical" evidence="1">
    <location>
        <begin position="117"/>
        <end position="144"/>
    </location>
</feature>
<keyword evidence="1" id="KW-1133">Transmembrane helix</keyword>
<comment type="caution">
    <text evidence="2">The sequence shown here is derived from an EMBL/GenBank/DDBJ whole genome shotgun (WGS) entry which is preliminary data.</text>
</comment>
<keyword evidence="3" id="KW-1185">Reference proteome</keyword>
<dbReference type="EMBL" id="JAENHO010000004">
    <property type="protein sequence ID" value="MBL7255757.1"/>
    <property type="molecule type" value="Genomic_DNA"/>
</dbReference>
<keyword evidence="1" id="KW-0812">Transmembrane</keyword>
<keyword evidence="1" id="KW-0472">Membrane</keyword>
<dbReference type="RefSeq" id="WP_202992263.1">
    <property type="nucleotide sequence ID" value="NZ_JAENHO010000004.1"/>
</dbReference>
<dbReference type="Proteomes" id="UP000598996">
    <property type="component" value="Unassembled WGS sequence"/>
</dbReference>
<organism evidence="2 3">
    <name type="scientific">Paractinoplanes lichenicola</name>
    <dbReference type="NCBI Taxonomy" id="2802976"/>
    <lineage>
        <taxon>Bacteria</taxon>
        <taxon>Bacillati</taxon>
        <taxon>Actinomycetota</taxon>
        <taxon>Actinomycetes</taxon>
        <taxon>Micromonosporales</taxon>
        <taxon>Micromonosporaceae</taxon>
        <taxon>Paractinoplanes</taxon>
    </lineage>
</organism>